<dbReference type="EMBL" id="JACHIR010000001">
    <property type="protein sequence ID" value="MBB5893361.1"/>
    <property type="molecule type" value="Genomic_DNA"/>
</dbReference>
<keyword evidence="2" id="KW-1185">Reference proteome</keyword>
<dbReference type="Proteomes" id="UP000585638">
    <property type="component" value="Unassembled WGS sequence"/>
</dbReference>
<gene>
    <name evidence="1" type="ORF">BJ998_004557</name>
</gene>
<evidence type="ECO:0000313" key="1">
    <source>
        <dbReference type="EMBL" id="MBB5893361.1"/>
    </source>
</evidence>
<reference evidence="1 2" key="1">
    <citation type="submission" date="2020-08" db="EMBL/GenBank/DDBJ databases">
        <title>Sequencing the genomes of 1000 actinobacteria strains.</title>
        <authorList>
            <person name="Klenk H.-P."/>
        </authorList>
    </citation>
    <scope>NUCLEOTIDE SEQUENCE [LARGE SCALE GENOMIC DNA]</scope>
    <source>
        <strain evidence="1 2">DSM 43851</strain>
    </source>
</reference>
<dbReference type="AlphaFoldDB" id="A0A7W9NII9"/>
<organism evidence="1 2">
    <name type="scientific">Kutzneria kofuensis</name>
    <dbReference type="NCBI Taxonomy" id="103725"/>
    <lineage>
        <taxon>Bacteria</taxon>
        <taxon>Bacillati</taxon>
        <taxon>Actinomycetota</taxon>
        <taxon>Actinomycetes</taxon>
        <taxon>Pseudonocardiales</taxon>
        <taxon>Pseudonocardiaceae</taxon>
        <taxon>Kutzneria</taxon>
    </lineage>
</organism>
<accession>A0A7W9NII9</accession>
<sequence length="229" mass="24616">MVVEDAAATLSRTTAERARLPELADVLAACAGHLSDELLTAARFWLAEGRFVDVARAVAFAVVHLHVPVTAVHHRTLVDALVTGGHDPVAVRGVEPARWPAALPFTFVDGGWSGDDRLDEAVVDVVTDYPGVHGVWRAWRMPIDGSPWPAPKRVYLIQAGEQVDVVALTARAQQALAAAGEPAPQVEAYAVGSRLAAYQLTVRRNGTLLWTCQPVDVDQSAPYMDQITS</sequence>
<comment type="caution">
    <text evidence="1">The sequence shown here is derived from an EMBL/GenBank/DDBJ whole genome shotgun (WGS) entry which is preliminary data.</text>
</comment>
<evidence type="ECO:0000313" key="2">
    <source>
        <dbReference type="Proteomes" id="UP000585638"/>
    </source>
</evidence>
<name>A0A7W9NII9_9PSEU</name>
<dbReference type="RefSeq" id="WP_184864612.1">
    <property type="nucleotide sequence ID" value="NZ_BAAAWY010000018.1"/>
</dbReference>
<protein>
    <submittedName>
        <fullName evidence="1">Uncharacterized protein</fullName>
    </submittedName>
</protein>
<proteinExistence type="predicted"/>